<keyword evidence="1" id="KW-1133">Transmembrane helix</keyword>
<proteinExistence type="predicted"/>
<evidence type="ECO:0008006" key="4">
    <source>
        <dbReference type="Google" id="ProtNLM"/>
    </source>
</evidence>
<feature type="transmembrane region" description="Helical" evidence="1">
    <location>
        <begin position="12"/>
        <end position="36"/>
    </location>
</feature>
<gene>
    <name evidence="2" type="ORF">CAT723_02700</name>
</gene>
<evidence type="ECO:0000313" key="3">
    <source>
        <dbReference type="Proteomes" id="UP001054925"/>
    </source>
</evidence>
<protein>
    <recommendedName>
        <fullName evidence="4">PEP-CTERM protein-sorting domain-containing protein</fullName>
    </recommendedName>
</protein>
<evidence type="ECO:0000256" key="1">
    <source>
        <dbReference type="SAM" id="Phobius"/>
    </source>
</evidence>
<dbReference type="AlphaFoldDB" id="A0AAV5G8H8"/>
<dbReference type="Proteomes" id="UP001054925">
    <property type="component" value="Unassembled WGS sequence"/>
</dbReference>
<sequence length="78" mass="8840">MSGKYHPQQANLLWDTALGFVGFITALALLQAILNVFAEEPAIWPGFVAAGFVFGTWMIYRGKKKYFQHNYPEDTDNL</sequence>
<comment type="caution">
    <text evidence="2">The sequence shown here is derived from an EMBL/GenBank/DDBJ whole genome shotgun (WGS) entry which is preliminary data.</text>
</comment>
<dbReference type="RefSeq" id="WP_003849632.1">
    <property type="nucleotide sequence ID" value="NZ_BQKK01000001.1"/>
</dbReference>
<reference evidence="2" key="1">
    <citation type="submission" date="2021-12" db="EMBL/GenBank/DDBJ databases">
        <title>Draft genome sequence of Corynebacterium ammoniagenes strain T-723.</title>
        <authorList>
            <person name="Matsuzawa M."/>
            <person name="Hiratani M."/>
            <person name="Abe I."/>
            <person name="Tsuji Y."/>
            <person name="Nakamura J."/>
        </authorList>
    </citation>
    <scope>NUCLEOTIDE SEQUENCE</scope>
    <source>
        <strain evidence="2">T-723</strain>
    </source>
</reference>
<name>A0AAV5G8H8_CORAM</name>
<keyword evidence="1" id="KW-0812">Transmembrane</keyword>
<feature type="transmembrane region" description="Helical" evidence="1">
    <location>
        <begin position="42"/>
        <end position="60"/>
    </location>
</feature>
<accession>A0AAV5G8H8</accession>
<keyword evidence="1" id="KW-0472">Membrane</keyword>
<dbReference type="EMBL" id="BQKK01000001">
    <property type="protein sequence ID" value="GJN41791.1"/>
    <property type="molecule type" value="Genomic_DNA"/>
</dbReference>
<evidence type="ECO:0000313" key="2">
    <source>
        <dbReference type="EMBL" id="GJN41791.1"/>
    </source>
</evidence>
<organism evidence="2 3">
    <name type="scientific">Corynebacterium ammoniagenes</name>
    <name type="common">Brevibacterium ammoniagenes</name>
    <dbReference type="NCBI Taxonomy" id="1697"/>
    <lineage>
        <taxon>Bacteria</taxon>
        <taxon>Bacillati</taxon>
        <taxon>Actinomycetota</taxon>
        <taxon>Actinomycetes</taxon>
        <taxon>Mycobacteriales</taxon>
        <taxon>Corynebacteriaceae</taxon>
        <taxon>Corynebacterium</taxon>
    </lineage>
</organism>